<dbReference type="InterPro" id="IPR036291">
    <property type="entry name" value="NAD(P)-bd_dom_sf"/>
</dbReference>
<evidence type="ECO:0000313" key="8">
    <source>
        <dbReference type="EMBL" id="KAH7014167.1"/>
    </source>
</evidence>
<name>A0A9P8XRP5_9PEZI</name>
<comment type="similarity">
    <text evidence="2">Belongs to the zinc-containing alcohol dehydrogenase family.</text>
</comment>
<dbReference type="SMART" id="SM00829">
    <property type="entry name" value="PKS_ER"/>
    <property type="match status" value="1"/>
</dbReference>
<evidence type="ECO:0000256" key="4">
    <source>
        <dbReference type="ARBA" id="ARBA00022833"/>
    </source>
</evidence>
<evidence type="ECO:0000259" key="7">
    <source>
        <dbReference type="SMART" id="SM00829"/>
    </source>
</evidence>
<dbReference type="EMBL" id="JAGTJQ010000013">
    <property type="protein sequence ID" value="KAH7014167.1"/>
    <property type="molecule type" value="Genomic_DNA"/>
</dbReference>
<evidence type="ECO:0000313" key="9">
    <source>
        <dbReference type="Proteomes" id="UP000756346"/>
    </source>
</evidence>
<dbReference type="SUPFAM" id="SSF50129">
    <property type="entry name" value="GroES-like"/>
    <property type="match status" value="1"/>
</dbReference>
<sequence length="355" mass="36826">MNRAIVYTNPGTIETEVIEKPIEEPAPGEVLLRLHYSGVCHTDYGICTNVFATLPPTPKGQIGGHEGVGEVIKLGPGTTSLKLGDLVGVKWSASACLSCGNCLEGGETTCPAGTISGFMTPGTFQQYCLAPANYVTPIPRSLDPAGAAALMCGGITVYTALKRAEVKHGQWVVVLGAGGGLGHLAIQYAVALGTRVVALDVGAKEEFCLGLGARAFVDFTKFAGEEDGGEQLAARVKELTGGAGAKVVLACSSSNKSYAQAVGLLGFRGTLVCIGVPEGGPEPIGGANAGDMITRELKIFALKSGNRADAKECLDIATAAGIKTRYELRPIDSLTQVFKDMEEGKINGRVVLDLR</sequence>
<proteinExistence type="inferred from homology"/>
<dbReference type="GO" id="GO:0004022">
    <property type="term" value="F:alcohol dehydrogenase (NAD+) activity"/>
    <property type="evidence" value="ECO:0007669"/>
    <property type="project" value="TreeGrafter"/>
</dbReference>
<dbReference type="SUPFAM" id="SSF51735">
    <property type="entry name" value="NAD(P)-binding Rossmann-fold domains"/>
    <property type="match status" value="1"/>
</dbReference>
<keyword evidence="6" id="KW-0520">NAD</keyword>
<dbReference type="PANTHER" id="PTHR42940:SF5">
    <property type="entry name" value="ALCOHOL DEHYDROGENASE 2"/>
    <property type="match status" value="1"/>
</dbReference>
<dbReference type="GO" id="GO:0046872">
    <property type="term" value="F:metal ion binding"/>
    <property type="evidence" value="ECO:0007669"/>
    <property type="project" value="UniProtKB-KW"/>
</dbReference>
<evidence type="ECO:0000256" key="1">
    <source>
        <dbReference type="ARBA" id="ARBA00001947"/>
    </source>
</evidence>
<protein>
    <submittedName>
        <fullName evidence="8">Alcohol dehydrogenase</fullName>
    </submittedName>
</protein>
<accession>A0A9P8XRP5</accession>
<comment type="cofactor">
    <cofactor evidence="1">
        <name>Zn(2+)</name>
        <dbReference type="ChEBI" id="CHEBI:29105"/>
    </cofactor>
</comment>
<feature type="domain" description="Enoyl reductase (ER)" evidence="7">
    <location>
        <begin position="11"/>
        <end position="352"/>
    </location>
</feature>
<dbReference type="OrthoDB" id="1879366at2759"/>
<evidence type="ECO:0000256" key="3">
    <source>
        <dbReference type="ARBA" id="ARBA00022723"/>
    </source>
</evidence>
<reference evidence="8" key="1">
    <citation type="journal article" date="2021" name="Nat. Commun.">
        <title>Genetic determinants of endophytism in the Arabidopsis root mycobiome.</title>
        <authorList>
            <person name="Mesny F."/>
            <person name="Miyauchi S."/>
            <person name="Thiergart T."/>
            <person name="Pickel B."/>
            <person name="Atanasova L."/>
            <person name="Karlsson M."/>
            <person name="Huettel B."/>
            <person name="Barry K.W."/>
            <person name="Haridas S."/>
            <person name="Chen C."/>
            <person name="Bauer D."/>
            <person name="Andreopoulos W."/>
            <person name="Pangilinan J."/>
            <person name="LaButti K."/>
            <person name="Riley R."/>
            <person name="Lipzen A."/>
            <person name="Clum A."/>
            <person name="Drula E."/>
            <person name="Henrissat B."/>
            <person name="Kohler A."/>
            <person name="Grigoriev I.V."/>
            <person name="Martin F.M."/>
            <person name="Hacquard S."/>
        </authorList>
    </citation>
    <scope>NUCLEOTIDE SEQUENCE</scope>
    <source>
        <strain evidence="8">MPI-CAGE-CH-0230</strain>
    </source>
</reference>
<dbReference type="RefSeq" id="XP_046005134.1">
    <property type="nucleotide sequence ID" value="XM_046160625.1"/>
</dbReference>
<dbReference type="GeneID" id="70190171"/>
<dbReference type="InterPro" id="IPR020843">
    <property type="entry name" value="ER"/>
</dbReference>
<dbReference type="FunFam" id="3.40.50.720:FF:000039">
    <property type="entry name" value="Alcohol dehydrogenase AdhP"/>
    <property type="match status" value="1"/>
</dbReference>
<dbReference type="Proteomes" id="UP000756346">
    <property type="component" value="Unassembled WGS sequence"/>
</dbReference>
<keyword evidence="3" id="KW-0479">Metal-binding</keyword>
<dbReference type="Pfam" id="PF00107">
    <property type="entry name" value="ADH_zinc_N"/>
    <property type="match status" value="1"/>
</dbReference>
<dbReference type="PANTHER" id="PTHR42940">
    <property type="entry name" value="ALCOHOL DEHYDROGENASE 1-RELATED"/>
    <property type="match status" value="1"/>
</dbReference>
<organism evidence="8 9">
    <name type="scientific">Microdochium trichocladiopsis</name>
    <dbReference type="NCBI Taxonomy" id="1682393"/>
    <lineage>
        <taxon>Eukaryota</taxon>
        <taxon>Fungi</taxon>
        <taxon>Dikarya</taxon>
        <taxon>Ascomycota</taxon>
        <taxon>Pezizomycotina</taxon>
        <taxon>Sordariomycetes</taxon>
        <taxon>Xylariomycetidae</taxon>
        <taxon>Xylariales</taxon>
        <taxon>Microdochiaceae</taxon>
        <taxon>Microdochium</taxon>
    </lineage>
</organism>
<keyword evidence="5" id="KW-0560">Oxidoreductase</keyword>
<dbReference type="CDD" id="cd08297">
    <property type="entry name" value="CAD3"/>
    <property type="match status" value="1"/>
</dbReference>
<gene>
    <name evidence="8" type="ORF">B0I36DRAFT_378019</name>
</gene>
<evidence type="ECO:0000256" key="6">
    <source>
        <dbReference type="ARBA" id="ARBA00023027"/>
    </source>
</evidence>
<dbReference type="Gene3D" id="3.90.180.10">
    <property type="entry name" value="Medium-chain alcohol dehydrogenases, catalytic domain"/>
    <property type="match status" value="1"/>
</dbReference>
<evidence type="ECO:0000256" key="2">
    <source>
        <dbReference type="ARBA" id="ARBA00008072"/>
    </source>
</evidence>
<dbReference type="Gene3D" id="3.40.50.720">
    <property type="entry name" value="NAD(P)-binding Rossmann-like Domain"/>
    <property type="match status" value="1"/>
</dbReference>
<dbReference type="AlphaFoldDB" id="A0A9P8XRP5"/>
<comment type="caution">
    <text evidence="8">The sequence shown here is derived from an EMBL/GenBank/DDBJ whole genome shotgun (WGS) entry which is preliminary data.</text>
</comment>
<dbReference type="GO" id="GO:0005737">
    <property type="term" value="C:cytoplasm"/>
    <property type="evidence" value="ECO:0007669"/>
    <property type="project" value="TreeGrafter"/>
</dbReference>
<dbReference type="InterPro" id="IPR011032">
    <property type="entry name" value="GroES-like_sf"/>
</dbReference>
<keyword evidence="9" id="KW-1185">Reference proteome</keyword>
<keyword evidence="4" id="KW-0862">Zinc</keyword>
<evidence type="ECO:0000256" key="5">
    <source>
        <dbReference type="ARBA" id="ARBA00023002"/>
    </source>
</evidence>
<dbReference type="Pfam" id="PF08240">
    <property type="entry name" value="ADH_N"/>
    <property type="match status" value="1"/>
</dbReference>
<dbReference type="InterPro" id="IPR013154">
    <property type="entry name" value="ADH-like_N"/>
</dbReference>
<dbReference type="InterPro" id="IPR013149">
    <property type="entry name" value="ADH-like_C"/>
</dbReference>